<name>A0A0P6K0T4_AEDAE</name>
<keyword evidence="5" id="KW-0808">Transferase</keyword>
<feature type="region of interest" description="Disordered" evidence="2">
    <location>
        <begin position="1065"/>
        <end position="1102"/>
    </location>
</feature>
<dbReference type="Pfam" id="PF00078">
    <property type="entry name" value="RVT_1"/>
    <property type="match status" value="1"/>
</dbReference>
<dbReference type="EMBL" id="GDUN01000800">
    <property type="protein sequence ID" value="JAN95119.1"/>
    <property type="molecule type" value="mRNA"/>
</dbReference>
<dbReference type="CDD" id="cd22744">
    <property type="entry name" value="OTU"/>
    <property type="match status" value="1"/>
</dbReference>
<evidence type="ECO:0000256" key="1">
    <source>
        <dbReference type="SAM" id="Coils"/>
    </source>
</evidence>
<protein>
    <submittedName>
        <fullName evidence="5">Putative reverse transcriptase</fullName>
    </submittedName>
</protein>
<evidence type="ECO:0000259" key="3">
    <source>
        <dbReference type="PROSITE" id="PS50802"/>
    </source>
</evidence>
<dbReference type="SUPFAM" id="SSF56219">
    <property type="entry name" value="DNase I-like"/>
    <property type="match status" value="1"/>
</dbReference>
<dbReference type="PANTHER" id="PTHR19446">
    <property type="entry name" value="REVERSE TRANSCRIPTASES"/>
    <property type="match status" value="1"/>
</dbReference>
<keyword evidence="5" id="KW-0695">RNA-directed DNA polymerase</keyword>
<dbReference type="PROSITE" id="PS50878">
    <property type="entry name" value="RT_POL"/>
    <property type="match status" value="1"/>
</dbReference>
<sequence>EGGAVMVKKIPGDGHCLFSAIIHQFYRDDIKSDAHKQKITELRRQVVGHIKDNYEEYHASLMDTVADLDHLGPMENEMRITEFLQRLEITNEWGGQETIAASAVLFNRRIDIYYEDGPIVAFNRSAAASGVIRLAYRSSRALRNRCRTHYDSILHTLQTFDRAHENGRDNDLIQPVPRITNLQRNIRTNASQLSNITDTASAISESPMIQAEDRYPIMSWNVRGCSEPQKREVMDQLFKENGYRIVALQETRLAECTMETMNYFWFNVNNGTKRDRIGGGTAILVAKAECKDNRFKRITSNSCSYLADMFGDKVLVVSTYIRTERQTESGEFQKLFRYIVNLPQSIKDKIIIVGDFNAHIGKMDLTPEDRAVLGNNLYHDYCNENGTGLKNFLHGLNLKNYMTFSSSKSVATTWTNGKSISQIDHIVMSKMNIMKIPKICAYYNLNLKSDHKMIECILKMHKRPLTDQPRTVSNTGPKRMRFDLELLKSNEEKNKFQERVNCILEKRPTTATATVEEKWFNIQDSIINAAKSVLQKPGSPPTPRRMNASKNYFIAHQRQLADRSNQTLKAEAKKARKEKKHAYIDHFNDKVETFLREIENENPLSQMTKTYKFIKSHKRTTTAGNRRYIPIQRWNAKLQESASNEQNQEFETFPEDDGRDAGEEPTKEEIRSIIWDSRNNCAPGLDNVHNEFLKYGSEELLDTITDLIREVFRTNTVPKSWRETVQIPIPKIHNAQNIDDYRCITLCPSIYKIYSKILLDRLRNQIDPIPAYQMAFQAKRSAADQIFVLRRILDERWRKGCKTIIVSLDIKQAFDRLDISKAGQILLDMGVSKALVNRIINACLQEKTSLQWYGQRTRSIKKMKGVKQGCPLSPQLFILMLHHVLMSVQQFIPELKLTHEGSIKPPCILGYADDVTFICRSEEEVEKLLDILEPLLHSVGLEINVKKTKVLYRDPELTNNVAPEKMGKFGKYELPVVTTLKNLGAQITSSLTRGATTADRIRKAQKAFHHLCSFLKQHPLKLAVILKLYHCLITPVVTYSMEVSTIIKRNRDALRKMENEMLKTLKGLSAEEKDKERNHDNMETSNPRDSSDDQSDIENDDNDTFQQEAPELLKGYTINNKIRVARLNYYGHIIRSEHGGILKSALEYKIDKPKKIGRPAYTWRTCIRQDVERTGISLPHWQDVALDRSKIKEQTKKLY</sequence>
<evidence type="ECO:0000259" key="4">
    <source>
        <dbReference type="PROSITE" id="PS50878"/>
    </source>
</evidence>
<dbReference type="InterPro" id="IPR036691">
    <property type="entry name" value="Endo/exonu/phosph_ase_sf"/>
</dbReference>
<dbReference type="InterPro" id="IPR043502">
    <property type="entry name" value="DNA/RNA_pol_sf"/>
</dbReference>
<keyword evidence="5" id="KW-0548">Nucleotidyltransferase</keyword>
<dbReference type="InterPro" id="IPR000477">
    <property type="entry name" value="RT_dom"/>
</dbReference>
<accession>A0A0P6K0T4</accession>
<evidence type="ECO:0000256" key="2">
    <source>
        <dbReference type="SAM" id="MobiDB-lite"/>
    </source>
</evidence>
<feature type="compositionally biased region" description="Polar residues" evidence="2">
    <location>
        <begin position="640"/>
        <end position="650"/>
    </location>
</feature>
<dbReference type="PROSITE" id="PS50802">
    <property type="entry name" value="OTU"/>
    <property type="match status" value="1"/>
</dbReference>
<dbReference type="SUPFAM" id="SSF54001">
    <property type="entry name" value="Cysteine proteinases"/>
    <property type="match status" value="1"/>
</dbReference>
<feature type="coiled-coil region" evidence="1">
    <location>
        <begin position="558"/>
        <end position="585"/>
    </location>
</feature>
<reference evidence="5" key="1">
    <citation type="journal article" date="2016" name="PLoS ONE">
        <title>A Deep Insight into the Sialome of Male and Female Aedes aegypti Mosquitoes.</title>
        <authorList>
            <person name="Ribeiro J.M."/>
            <person name="Martin-Martin I."/>
            <person name="Arca B."/>
            <person name="Calvo E."/>
        </authorList>
    </citation>
    <scope>NUCLEOTIDE SEQUENCE</scope>
    <source>
        <strain evidence="5">Liverpool</strain>
        <tissue evidence="5">Salivary glands</tissue>
    </source>
</reference>
<dbReference type="InterPro" id="IPR003323">
    <property type="entry name" value="OTU_dom"/>
</dbReference>
<dbReference type="Gene3D" id="3.60.10.10">
    <property type="entry name" value="Endonuclease/exonuclease/phosphatase"/>
    <property type="match status" value="1"/>
</dbReference>
<dbReference type="Pfam" id="PF03372">
    <property type="entry name" value="Exo_endo_phos"/>
    <property type="match status" value="1"/>
</dbReference>
<dbReference type="SUPFAM" id="SSF56672">
    <property type="entry name" value="DNA/RNA polymerases"/>
    <property type="match status" value="1"/>
</dbReference>
<feature type="compositionally biased region" description="Basic and acidic residues" evidence="2">
    <location>
        <begin position="1065"/>
        <end position="1082"/>
    </location>
</feature>
<feature type="non-terminal residue" evidence="5">
    <location>
        <position position="1199"/>
    </location>
</feature>
<proteinExistence type="evidence at transcript level"/>
<feature type="non-terminal residue" evidence="5">
    <location>
        <position position="1"/>
    </location>
</feature>
<dbReference type="InterPro" id="IPR038765">
    <property type="entry name" value="Papain-like_cys_pep_sf"/>
</dbReference>
<dbReference type="InterPro" id="IPR005135">
    <property type="entry name" value="Endo/exonuclease/phosphatase"/>
</dbReference>
<dbReference type="VEuPathDB" id="VectorBase:AAEL022957"/>
<organism evidence="5">
    <name type="scientific">Aedes aegypti</name>
    <name type="common">Yellowfever mosquito</name>
    <name type="synonym">Culex aegypti</name>
    <dbReference type="NCBI Taxonomy" id="7159"/>
    <lineage>
        <taxon>Eukaryota</taxon>
        <taxon>Metazoa</taxon>
        <taxon>Ecdysozoa</taxon>
        <taxon>Arthropoda</taxon>
        <taxon>Hexapoda</taxon>
        <taxon>Insecta</taxon>
        <taxon>Pterygota</taxon>
        <taxon>Neoptera</taxon>
        <taxon>Endopterygota</taxon>
        <taxon>Diptera</taxon>
        <taxon>Nematocera</taxon>
        <taxon>Culicoidea</taxon>
        <taxon>Culicidae</taxon>
        <taxon>Culicinae</taxon>
        <taxon>Aedini</taxon>
        <taxon>Aedes</taxon>
        <taxon>Stegomyia</taxon>
    </lineage>
</organism>
<feature type="domain" description="Reverse transcriptase" evidence="4">
    <location>
        <begin position="710"/>
        <end position="974"/>
    </location>
</feature>
<feature type="compositionally biased region" description="Acidic residues" evidence="2">
    <location>
        <begin position="1092"/>
        <end position="1102"/>
    </location>
</feature>
<keyword evidence="1" id="KW-0175">Coiled coil</keyword>
<dbReference type="Gene3D" id="3.90.70.80">
    <property type="match status" value="1"/>
</dbReference>
<dbReference type="GO" id="GO:0003964">
    <property type="term" value="F:RNA-directed DNA polymerase activity"/>
    <property type="evidence" value="ECO:0007669"/>
    <property type="project" value="UniProtKB-KW"/>
</dbReference>
<dbReference type="Pfam" id="PF02338">
    <property type="entry name" value="OTU"/>
    <property type="match status" value="1"/>
</dbReference>
<evidence type="ECO:0000313" key="5">
    <source>
        <dbReference type="EMBL" id="JAN95119.1"/>
    </source>
</evidence>
<feature type="domain" description="OTU" evidence="3">
    <location>
        <begin position="5"/>
        <end position="156"/>
    </location>
</feature>
<feature type="region of interest" description="Disordered" evidence="2">
    <location>
        <begin position="640"/>
        <end position="667"/>
    </location>
</feature>
<dbReference type="AlphaFoldDB" id="A0A0P6K0T4"/>
<dbReference type="CDD" id="cd01650">
    <property type="entry name" value="RT_nLTR_like"/>
    <property type="match status" value="1"/>
</dbReference>